<proteinExistence type="predicted"/>
<dbReference type="Proteomes" id="UP000177905">
    <property type="component" value="Unassembled WGS sequence"/>
</dbReference>
<reference evidence="1 2" key="1">
    <citation type="journal article" date="2016" name="Nat. Commun.">
        <title>Thousands of microbial genomes shed light on interconnected biogeochemical processes in an aquifer system.</title>
        <authorList>
            <person name="Anantharaman K."/>
            <person name="Brown C.T."/>
            <person name="Hug L.A."/>
            <person name="Sharon I."/>
            <person name="Castelle C.J."/>
            <person name="Probst A.J."/>
            <person name="Thomas B.C."/>
            <person name="Singh A."/>
            <person name="Wilkins M.J."/>
            <person name="Karaoz U."/>
            <person name="Brodie E.L."/>
            <person name="Williams K.H."/>
            <person name="Hubbard S.S."/>
            <person name="Banfield J.F."/>
        </authorList>
    </citation>
    <scope>NUCLEOTIDE SEQUENCE [LARGE SCALE GENOMIC DNA]</scope>
</reference>
<organism evidence="1 2">
    <name type="scientific">candidate division WOR-1 bacterium RIFOXYB2_FULL_36_35</name>
    <dbReference type="NCBI Taxonomy" id="1802578"/>
    <lineage>
        <taxon>Bacteria</taxon>
        <taxon>Bacillati</taxon>
        <taxon>Saganbacteria</taxon>
    </lineage>
</organism>
<sequence length="84" mass="10231">MKTKSLYFFWDYDLSEKEVVNILKTGNKTEKNWIIARILEYAKWDDIWKYLSLNQIKEALPSLKINPKFKNIWQYAVNRWTNAN</sequence>
<accession>A0A1F4S2U7</accession>
<evidence type="ECO:0000313" key="1">
    <source>
        <dbReference type="EMBL" id="OGC14738.1"/>
    </source>
</evidence>
<gene>
    <name evidence="1" type="ORF">A2290_08585</name>
</gene>
<dbReference type="EMBL" id="MEUA01000031">
    <property type="protein sequence ID" value="OGC14738.1"/>
    <property type="molecule type" value="Genomic_DNA"/>
</dbReference>
<name>A0A1F4S2U7_UNCSA</name>
<comment type="caution">
    <text evidence="1">The sequence shown here is derived from an EMBL/GenBank/DDBJ whole genome shotgun (WGS) entry which is preliminary data.</text>
</comment>
<protein>
    <submittedName>
        <fullName evidence="1">Uncharacterized protein</fullName>
    </submittedName>
</protein>
<dbReference type="AlphaFoldDB" id="A0A1F4S2U7"/>
<evidence type="ECO:0000313" key="2">
    <source>
        <dbReference type="Proteomes" id="UP000177905"/>
    </source>
</evidence>